<keyword evidence="15" id="KW-1185">Reference proteome</keyword>
<accession>A0A1W4W6L8</accession>
<dbReference type="STRING" id="224129.A0A1W4W6L8"/>
<evidence type="ECO:0000256" key="4">
    <source>
        <dbReference type="ARBA" id="ARBA00010617"/>
    </source>
</evidence>
<dbReference type="InParanoid" id="A0A1W4W6L8"/>
<evidence type="ECO:0000256" key="7">
    <source>
        <dbReference type="ARBA" id="ARBA00022824"/>
    </source>
</evidence>
<dbReference type="AlphaFoldDB" id="A0A1W4W6L8"/>
<dbReference type="KEGG" id="apln:108733181"/>
<dbReference type="InterPro" id="IPR017972">
    <property type="entry name" value="Cyt_P450_CS"/>
</dbReference>
<dbReference type="SUPFAM" id="SSF48264">
    <property type="entry name" value="Cytochrome P450"/>
    <property type="match status" value="1"/>
</dbReference>
<comment type="subcellular location">
    <subcellularLocation>
        <location evidence="3">Endoplasmic reticulum membrane</location>
        <topology evidence="3">Peripheral membrane protein</topology>
    </subcellularLocation>
    <subcellularLocation>
        <location evidence="2">Microsome membrane</location>
        <topology evidence="2">Peripheral membrane protein</topology>
    </subcellularLocation>
</comment>
<evidence type="ECO:0000256" key="8">
    <source>
        <dbReference type="ARBA" id="ARBA00022848"/>
    </source>
</evidence>
<comment type="similarity">
    <text evidence="4 13">Belongs to the cytochrome P450 family.</text>
</comment>
<evidence type="ECO:0000313" key="15">
    <source>
        <dbReference type="Proteomes" id="UP000192223"/>
    </source>
</evidence>
<keyword evidence="6 12" id="KW-0479">Metal-binding</keyword>
<evidence type="ECO:0000256" key="12">
    <source>
        <dbReference type="PIRSR" id="PIRSR602401-1"/>
    </source>
</evidence>
<dbReference type="PRINTS" id="PR00385">
    <property type="entry name" value="P450"/>
</dbReference>
<sequence length="502" mass="58631">MLLRMLELSSVILFVFCLLSLFLWFYFHYNYFFKLKNILGPAPVPLIGNALYFREINDILPNLMRFKKKYGSPFKLSFGFQYPRVIICDPKFMTFFLSSTKYITKSEDYKFLRNWLGNGLLTSTGKEWKGHRKMITPAFHFNILEQFLDVFEKNVDIMINKWEREVGTKCFDVFPYLKLFTLDIICETALRTEINAQIDDNSDYVRAVQTVTRIMMERSLSLFVSYESIYKFTNKFVEERDALKIINDLTDSVVKRRKEEIENQSNYQTEEFKVKRKLAFLDLLLQAEADGERLSEISIREEVNTFMFEGHDTTASAISFCLFNISQHPKVQKKIVEELKTISEKSSTDHYTYSDLQEMKYLEAVIKETLRLYPSVPIFGRLAIEDIVHDGKVIPKGSTISLFAFGLLRDPELFPEPEKFLPERFLNNNVKINNPYSYVPFSAGPRNCIGQKFAMLEMKSTIGHILRKFELHPADENFRLNLIVEAILKSTTGIKIGIKKRG</sequence>
<gene>
    <name evidence="16" type="primary">LOC108733181</name>
</gene>
<evidence type="ECO:0000256" key="5">
    <source>
        <dbReference type="ARBA" id="ARBA00022617"/>
    </source>
</evidence>
<dbReference type="Gene3D" id="1.10.630.10">
    <property type="entry name" value="Cytochrome P450"/>
    <property type="match status" value="1"/>
</dbReference>
<dbReference type="GO" id="GO:0016705">
    <property type="term" value="F:oxidoreductase activity, acting on paired donors, with incorporation or reduction of molecular oxygen"/>
    <property type="evidence" value="ECO:0007669"/>
    <property type="project" value="InterPro"/>
</dbReference>
<evidence type="ECO:0000256" key="6">
    <source>
        <dbReference type="ARBA" id="ARBA00022723"/>
    </source>
</evidence>
<dbReference type="PRINTS" id="PR00463">
    <property type="entry name" value="EP450I"/>
</dbReference>
<dbReference type="InterPro" id="IPR002401">
    <property type="entry name" value="Cyt_P450_E_grp-I"/>
</dbReference>
<evidence type="ECO:0000256" key="10">
    <source>
        <dbReference type="ARBA" id="ARBA00023004"/>
    </source>
</evidence>
<dbReference type="GO" id="GO:0020037">
    <property type="term" value="F:heme binding"/>
    <property type="evidence" value="ECO:0007669"/>
    <property type="project" value="InterPro"/>
</dbReference>
<evidence type="ECO:0000256" key="3">
    <source>
        <dbReference type="ARBA" id="ARBA00004406"/>
    </source>
</evidence>
<dbReference type="GO" id="GO:0005506">
    <property type="term" value="F:iron ion binding"/>
    <property type="evidence" value="ECO:0007669"/>
    <property type="project" value="InterPro"/>
</dbReference>
<comment type="cofactor">
    <cofactor evidence="1 12">
        <name>heme</name>
        <dbReference type="ChEBI" id="CHEBI:30413"/>
    </cofactor>
</comment>
<evidence type="ECO:0000256" key="11">
    <source>
        <dbReference type="ARBA" id="ARBA00023033"/>
    </source>
</evidence>
<keyword evidence="7" id="KW-0256">Endoplasmic reticulum</keyword>
<dbReference type="OrthoDB" id="1470350at2759"/>
<proteinExistence type="inferred from homology"/>
<dbReference type="GO" id="GO:0004497">
    <property type="term" value="F:monooxygenase activity"/>
    <property type="evidence" value="ECO:0007669"/>
    <property type="project" value="UniProtKB-KW"/>
</dbReference>
<dbReference type="RefSeq" id="XP_018319744.1">
    <property type="nucleotide sequence ID" value="XM_018464242.1"/>
</dbReference>
<dbReference type="PANTHER" id="PTHR24291:SF187">
    <property type="entry name" value="CYTOCHROME P450 4AE1-RELATED"/>
    <property type="match status" value="1"/>
</dbReference>
<keyword evidence="10 12" id="KW-0408">Iron</keyword>
<evidence type="ECO:0000256" key="9">
    <source>
        <dbReference type="ARBA" id="ARBA00023002"/>
    </source>
</evidence>
<dbReference type="CDD" id="cd20628">
    <property type="entry name" value="CYP4"/>
    <property type="match status" value="1"/>
</dbReference>
<dbReference type="Pfam" id="PF00067">
    <property type="entry name" value="p450"/>
    <property type="match status" value="1"/>
</dbReference>
<evidence type="ECO:0000256" key="1">
    <source>
        <dbReference type="ARBA" id="ARBA00001971"/>
    </source>
</evidence>
<reference evidence="16" key="1">
    <citation type="submission" date="2025-08" db="UniProtKB">
        <authorList>
            <consortium name="RefSeq"/>
        </authorList>
    </citation>
    <scope>IDENTIFICATION</scope>
    <source>
        <tissue evidence="16">Entire body</tissue>
    </source>
</reference>
<keyword evidence="8" id="KW-0492">Microsome</keyword>
<dbReference type="InterPro" id="IPR036396">
    <property type="entry name" value="Cyt_P450_sf"/>
</dbReference>
<keyword evidence="14" id="KW-0472">Membrane</keyword>
<dbReference type="PROSITE" id="PS00086">
    <property type="entry name" value="CYTOCHROME_P450"/>
    <property type="match status" value="1"/>
</dbReference>
<evidence type="ECO:0000256" key="2">
    <source>
        <dbReference type="ARBA" id="ARBA00004174"/>
    </source>
</evidence>
<dbReference type="FunFam" id="1.10.630.10:FF:000182">
    <property type="entry name" value="Cytochrome P450 3A4"/>
    <property type="match status" value="1"/>
</dbReference>
<feature type="transmembrane region" description="Helical" evidence="14">
    <location>
        <begin position="6"/>
        <end position="27"/>
    </location>
</feature>
<keyword evidence="5 12" id="KW-0349">Heme</keyword>
<protein>
    <submittedName>
        <fullName evidence="16">Cytochrome P450 4d2-like</fullName>
    </submittedName>
</protein>
<dbReference type="GeneID" id="108733181"/>
<dbReference type="FunCoup" id="A0A1W4W6L8">
    <property type="interactions" value="104"/>
</dbReference>
<dbReference type="InterPro" id="IPR050196">
    <property type="entry name" value="Cytochrome_P450_Monoox"/>
</dbReference>
<dbReference type="PANTHER" id="PTHR24291">
    <property type="entry name" value="CYTOCHROME P450 FAMILY 4"/>
    <property type="match status" value="1"/>
</dbReference>
<keyword evidence="14" id="KW-0812">Transmembrane</keyword>
<keyword evidence="11 13" id="KW-0503">Monooxygenase</keyword>
<evidence type="ECO:0000256" key="14">
    <source>
        <dbReference type="SAM" id="Phobius"/>
    </source>
</evidence>
<organism evidence="15 16">
    <name type="scientific">Agrilus planipennis</name>
    <name type="common">Emerald ash borer</name>
    <name type="synonym">Agrilus marcopoli</name>
    <dbReference type="NCBI Taxonomy" id="224129"/>
    <lineage>
        <taxon>Eukaryota</taxon>
        <taxon>Metazoa</taxon>
        <taxon>Ecdysozoa</taxon>
        <taxon>Arthropoda</taxon>
        <taxon>Hexapoda</taxon>
        <taxon>Insecta</taxon>
        <taxon>Pterygota</taxon>
        <taxon>Neoptera</taxon>
        <taxon>Endopterygota</taxon>
        <taxon>Coleoptera</taxon>
        <taxon>Polyphaga</taxon>
        <taxon>Elateriformia</taxon>
        <taxon>Buprestoidea</taxon>
        <taxon>Buprestidae</taxon>
        <taxon>Agrilinae</taxon>
        <taxon>Agrilus</taxon>
    </lineage>
</organism>
<name>A0A1W4W6L8_AGRPL</name>
<keyword evidence="14" id="KW-1133">Transmembrane helix</keyword>
<evidence type="ECO:0000313" key="16">
    <source>
        <dbReference type="RefSeq" id="XP_018319744.1"/>
    </source>
</evidence>
<dbReference type="InterPro" id="IPR001128">
    <property type="entry name" value="Cyt_P450"/>
</dbReference>
<dbReference type="Proteomes" id="UP000192223">
    <property type="component" value="Unplaced"/>
</dbReference>
<feature type="binding site" description="axial binding residue" evidence="12">
    <location>
        <position position="448"/>
    </location>
    <ligand>
        <name>heme</name>
        <dbReference type="ChEBI" id="CHEBI:30413"/>
    </ligand>
    <ligandPart>
        <name>Fe</name>
        <dbReference type="ChEBI" id="CHEBI:18248"/>
    </ligandPart>
</feature>
<keyword evidence="9 13" id="KW-0560">Oxidoreductase</keyword>
<dbReference type="GO" id="GO:0005789">
    <property type="term" value="C:endoplasmic reticulum membrane"/>
    <property type="evidence" value="ECO:0007669"/>
    <property type="project" value="UniProtKB-SubCell"/>
</dbReference>
<evidence type="ECO:0000256" key="13">
    <source>
        <dbReference type="RuleBase" id="RU000461"/>
    </source>
</evidence>